<proteinExistence type="inferred from homology"/>
<name>A0A6G6GQG2_9FLAO</name>
<evidence type="ECO:0000256" key="2">
    <source>
        <dbReference type="ARBA" id="ARBA00023002"/>
    </source>
</evidence>
<feature type="active site" evidence="5 6">
    <location>
        <position position="207"/>
    </location>
</feature>
<evidence type="ECO:0000256" key="4">
    <source>
        <dbReference type="PIRNR" id="PIRNR036492"/>
    </source>
</evidence>
<feature type="domain" description="Aldehyde dehydrogenase" evidence="8">
    <location>
        <begin position="15"/>
        <end position="423"/>
    </location>
</feature>
<comment type="similarity">
    <text evidence="1 4 7">Belongs to the aldehyde dehydrogenase family.</text>
</comment>
<dbReference type="PROSITE" id="PS00687">
    <property type="entry name" value="ALDEHYDE_DEHYDR_GLU"/>
    <property type="match status" value="1"/>
</dbReference>
<dbReference type="GO" id="GO:0004029">
    <property type="term" value="F:aldehyde dehydrogenase (NAD+) activity"/>
    <property type="evidence" value="ECO:0007669"/>
    <property type="project" value="TreeGrafter"/>
</dbReference>
<dbReference type="Proteomes" id="UP000505306">
    <property type="component" value="Chromosome"/>
</dbReference>
<feature type="active site" evidence="5">
    <location>
        <position position="241"/>
    </location>
</feature>
<evidence type="ECO:0000259" key="8">
    <source>
        <dbReference type="Pfam" id="PF00171"/>
    </source>
</evidence>
<dbReference type="SUPFAM" id="SSF53720">
    <property type="entry name" value="ALDH-like"/>
    <property type="match status" value="1"/>
</dbReference>
<keyword evidence="2 4" id="KW-0560">Oxidoreductase</keyword>
<dbReference type="PIRSF" id="PIRSF036492">
    <property type="entry name" value="ALDH"/>
    <property type="match status" value="1"/>
</dbReference>
<organism evidence="9 10">
    <name type="scientific">Rasiella rasia</name>
    <dbReference type="NCBI Taxonomy" id="2744027"/>
    <lineage>
        <taxon>Bacteria</taxon>
        <taxon>Pseudomonadati</taxon>
        <taxon>Bacteroidota</taxon>
        <taxon>Flavobacteriia</taxon>
        <taxon>Flavobacteriales</taxon>
        <taxon>Flavobacteriaceae</taxon>
        <taxon>Rasiella</taxon>
    </lineage>
</organism>
<evidence type="ECO:0000256" key="1">
    <source>
        <dbReference type="ARBA" id="ARBA00009986"/>
    </source>
</evidence>
<keyword evidence="3" id="KW-0520">NAD</keyword>
<dbReference type="FunFam" id="3.40.605.10:FF:000004">
    <property type="entry name" value="Aldehyde dehydrogenase"/>
    <property type="match status" value="1"/>
</dbReference>
<dbReference type="GO" id="GO:0006081">
    <property type="term" value="P:aldehyde metabolic process"/>
    <property type="evidence" value="ECO:0007669"/>
    <property type="project" value="InterPro"/>
</dbReference>
<dbReference type="InterPro" id="IPR016161">
    <property type="entry name" value="Ald_DH/histidinol_DH"/>
</dbReference>
<accession>A0A6G6GQG2</accession>
<evidence type="ECO:0000313" key="9">
    <source>
        <dbReference type="EMBL" id="QIE60789.1"/>
    </source>
</evidence>
<dbReference type="RefSeq" id="WP_164680800.1">
    <property type="nucleotide sequence ID" value="NZ_CP049057.1"/>
</dbReference>
<evidence type="ECO:0000256" key="5">
    <source>
        <dbReference type="PIRSR" id="PIRSR036492-1"/>
    </source>
</evidence>
<dbReference type="EMBL" id="CP049057">
    <property type="protein sequence ID" value="QIE60789.1"/>
    <property type="molecule type" value="Genomic_DNA"/>
</dbReference>
<dbReference type="InterPro" id="IPR016160">
    <property type="entry name" value="Ald_DH_CS_CYS"/>
</dbReference>
<dbReference type="InterPro" id="IPR029510">
    <property type="entry name" value="Ald_DH_CS_GLU"/>
</dbReference>
<dbReference type="InterPro" id="IPR012394">
    <property type="entry name" value="Aldehyde_DH_NAD(P)"/>
</dbReference>
<evidence type="ECO:0000256" key="3">
    <source>
        <dbReference type="ARBA" id="ARBA00023027"/>
    </source>
</evidence>
<dbReference type="InterPro" id="IPR016163">
    <property type="entry name" value="Ald_DH_C"/>
</dbReference>
<sequence length="453" mass="50818">METHLAIQRTFFNTQATKDISFRIAQLDKLNKLLKDNEQLLYDAIYKDFKKSEFDTYTSELSLIYHDIKDAKNNLKSWARNERKPTNIINWPASSYVQKDPLGVCLIIGAWNYPYQLSFAPAVAALAAGNTVILKPSELPLNTSNVMAKLVNGAFNPEIFKVVEGGVPETTELLAQNFDKIFFTGSTKVGKIVYQAAAKNLIPVTLELGGKSPAFITKDCNLKMTAKRLVWAKFLNAGQTCIAPDYVLVDKCIENEFLQAVTAEIEKEQFSFHNHNYVQIINNANFERLKAMIPDQKVFFGGETKASDRYIAPTILHNITFEDACMQEEIFGPILPVISYDNLDDAIVEVQKFPKALSAYVFTSSSSIRKKVFNTLSFGGGMVNDAVMHITNSNLPFGGVGNSGIGSYHGEAGFNCFSHRKSIIKKGTWLELPLKYFPHSSSRLKWIKRFLKL</sequence>
<evidence type="ECO:0000256" key="6">
    <source>
        <dbReference type="PROSITE-ProRule" id="PRU10007"/>
    </source>
</evidence>
<dbReference type="InterPro" id="IPR015590">
    <property type="entry name" value="Aldehyde_DH_dom"/>
</dbReference>
<dbReference type="KEGG" id="mgel:G5B37_14860"/>
<dbReference type="GO" id="GO:0005737">
    <property type="term" value="C:cytoplasm"/>
    <property type="evidence" value="ECO:0007669"/>
    <property type="project" value="TreeGrafter"/>
</dbReference>
<dbReference type="InterPro" id="IPR016162">
    <property type="entry name" value="Ald_DH_N"/>
</dbReference>
<dbReference type="Gene3D" id="3.40.309.10">
    <property type="entry name" value="Aldehyde Dehydrogenase, Chain A, domain 2"/>
    <property type="match status" value="1"/>
</dbReference>
<dbReference type="PANTHER" id="PTHR43570:SF16">
    <property type="entry name" value="ALDEHYDE DEHYDROGENASE TYPE III, ISOFORM Q"/>
    <property type="match status" value="1"/>
</dbReference>
<dbReference type="Gene3D" id="3.40.605.10">
    <property type="entry name" value="Aldehyde Dehydrogenase, Chain A, domain 1"/>
    <property type="match status" value="1"/>
</dbReference>
<dbReference type="PROSITE" id="PS00070">
    <property type="entry name" value="ALDEHYDE_DEHYDR_CYS"/>
    <property type="match status" value="1"/>
</dbReference>
<dbReference type="PANTHER" id="PTHR43570">
    <property type="entry name" value="ALDEHYDE DEHYDROGENASE"/>
    <property type="match status" value="1"/>
</dbReference>
<evidence type="ECO:0000256" key="7">
    <source>
        <dbReference type="RuleBase" id="RU003345"/>
    </source>
</evidence>
<gene>
    <name evidence="9" type="ORF">G5B37_14860</name>
</gene>
<evidence type="ECO:0000313" key="10">
    <source>
        <dbReference type="Proteomes" id="UP000505306"/>
    </source>
</evidence>
<keyword evidence="10" id="KW-1185">Reference proteome</keyword>
<dbReference type="Pfam" id="PF00171">
    <property type="entry name" value="Aldedh"/>
    <property type="match status" value="1"/>
</dbReference>
<protein>
    <recommendedName>
        <fullName evidence="4">Aldehyde dehydrogenase</fullName>
    </recommendedName>
</protein>
<dbReference type="AlphaFoldDB" id="A0A6G6GQG2"/>
<reference evidence="9 10" key="1">
    <citation type="submission" date="2020-02" db="EMBL/GenBank/DDBJ databases">
        <title>Complete genome sequence of Flavobacteriaceae bacterium.</title>
        <authorList>
            <person name="Kim S.-J."/>
            <person name="Kim Y.-S."/>
            <person name="Kim K.-H."/>
        </authorList>
    </citation>
    <scope>NUCLEOTIDE SEQUENCE [LARGE SCALE GENOMIC DNA]</scope>
    <source>
        <strain evidence="9 10">RR4-40</strain>
    </source>
</reference>
<dbReference type="FunFam" id="3.40.309.10:FF:000003">
    <property type="entry name" value="Aldehyde dehydrogenase"/>
    <property type="match status" value="1"/>
</dbReference>